<organism evidence="2 3">
    <name type="scientific">Cannabis sativa</name>
    <name type="common">Hemp</name>
    <name type="synonym">Marijuana</name>
    <dbReference type="NCBI Taxonomy" id="3483"/>
    <lineage>
        <taxon>Eukaryota</taxon>
        <taxon>Viridiplantae</taxon>
        <taxon>Streptophyta</taxon>
        <taxon>Embryophyta</taxon>
        <taxon>Tracheophyta</taxon>
        <taxon>Spermatophyta</taxon>
        <taxon>Magnoliopsida</taxon>
        <taxon>eudicotyledons</taxon>
        <taxon>Gunneridae</taxon>
        <taxon>Pentapetalae</taxon>
        <taxon>rosids</taxon>
        <taxon>fabids</taxon>
        <taxon>Rosales</taxon>
        <taxon>Cannabaceae</taxon>
        <taxon>Cannabis</taxon>
    </lineage>
</organism>
<proteinExistence type="predicted"/>
<feature type="region of interest" description="Disordered" evidence="1">
    <location>
        <begin position="81"/>
        <end position="114"/>
    </location>
</feature>
<dbReference type="Gramene" id="evm.model.06.661">
    <property type="protein sequence ID" value="cds.evm.model.06.661"/>
    <property type="gene ID" value="evm.TU.06.661"/>
</dbReference>
<feature type="compositionally biased region" description="Basic and acidic residues" evidence="1">
    <location>
        <begin position="17"/>
        <end position="31"/>
    </location>
</feature>
<keyword evidence="3" id="KW-1185">Reference proteome</keyword>
<dbReference type="EnsemblPlants" id="evm.model.06.661">
    <property type="protein sequence ID" value="cds.evm.model.06.661"/>
    <property type="gene ID" value="evm.TU.06.661"/>
</dbReference>
<sequence length="114" mass="12708">MHGSYRRKTVKKRVRARKEGRPPDHLSRSDQRPTICRSVVLPKKRLDASVRSRKVEKANACGLKTPIAPISILGSSDLASQLSEGKTDRRYPQAQIPHRVTTRRQKSAGGVGAR</sequence>
<feature type="compositionally biased region" description="Basic residues" evidence="1">
    <location>
        <begin position="1"/>
        <end position="16"/>
    </location>
</feature>
<evidence type="ECO:0000313" key="3">
    <source>
        <dbReference type="Proteomes" id="UP000596661"/>
    </source>
</evidence>
<protein>
    <submittedName>
        <fullName evidence="2">Uncharacterized protein</fullName>
    </submittedName>
</protein>
<dbReference type="EMBL" id="UZAU01000575">
    <property type="status" value="NOT_ANNOTATED_CDS"/>
    <property type="molecule type" value="Genomic_DNA"/>
</dbReference>
<dbReference type="AlphaFoldDB" id="A0A803PZB4"/>
<accession>A0A803PZB4</accession>
<evidence type="ECO:0000313" key="2">
    <source>
        <dbReference type="EnsemblPlants" id="cds.evm.model.06.661"/>
    </source>
</evidence>
<feature type="region of interest" description="Disordered" evidence="1">
    <location>
        <begin position="1"/>
        <end position="33"/>
    </location>
</feature>
<name>A0A803PZB4_CANSA</name>
<dbReference type="Proteomes" id="UP000596661">
    <property type="component" value="Chromosome 6"/>
</dbReference>
<reference evidence="2" key="1">
    <citation type="submission" date="2018-11" db="EMBL/GenBank/DDBJ databases">
        <authorList>
            <person name="Grassa J C."/>
        </authorList>
    </citation>
    <scope>NUCLEOTIDE SEQUENCE [LARGE SCALE GENOMIC DNA]</scope>
</reference>
<evidence type="ECO:0000256" key="1">
    <source>
        <dbReference type="SAM" id="MobiDB-lite"/>
    </source>
</evidence>
<reference evidence="2" key="2">
    <citation type="submission" date="2021-03" db="UniProtKB">
        <authorList>
            <consortium name="EnsemblPlants"/>
        </authorList>
    </citation>
    <scope>IDENTIFICATION</scope>
</reference>